<comment type="caution">
    <text evidence="1">The sequence shown here is derived from an EMBL/GenBank/DDBJ whole genome shotgun (WGS) entry which is preliminary data.</text>
</comment>
<dbReference type="PANTHER" id="PTHR35309:SF4">
    <property type="entry name" value="TOCOPHEROL CYCLASE"/>
    <property type="match status" value="1"/>
</dbReference>
<proteinExistence type="predicted"/>
<name>A0A9P4J9E9_9PEZI</name>
<gene>
    <name evidence="1" type="ORF">K461DRAFT_291648</name>
</gene>
<dbReference type="Proteomes" id="UP000799439">
    <property type="component" value="Unassembled WGS sequence"/>
</dbReference>
<protein>
    <submittedName>
        <fullName evidence="1">Uncharacterized protein</fullName>
    </submittedName>
</protein>
<dbReference type="PANTHER" id="PTHR35309">
    <property type="match status" value="1"/>
</dbReference>
<dbReference type="GO" id="GO:0009976">
    <property type="term" value="F:tocopherol cyclase activity"/>
    <property type="evidence" value="ECO:0007669"/>
    <property type="project" value="InterPro"/>
</dbReference>
<organism evidence="1 2">
    <name type="scientific">Myriangium duriaei CBS 260.36</name>
    <dbReference type="NCBI Taxonomy" id="1168546"/>
    <lineage>
        <taxon>Eukaryota</taxon>
        <taxon>Fungi</taxon>
        <taxon>Dikarya</taxon>
        <taxon>Ascomycota</taxon>
        <taxon>Pezizomycotina</taxon>
        <taxon>Dothideomycetes</taxon>
        <taxon>Dothideomycetidae</taxon>
        <taxon>Myriangiales</taxon>
        <taxon>Myriangiaceae</taxon>
        <taxon>Myriangium</taxon>
    </lineage>
</organism>
<keyword evidence="2" id="KW-1185">Reference proteome</keyword>
<dbReference type="AlphaFoldDB" id="A0A9P4J9E9"/>
<evidence type="ECO:0000313" key="1">
    <source>
        <dbReference type="EMBL" id="KAF2154729.1"/>
    </source>
</evidence>
<reference evidence="1" key="1">
    <citation type="journal article" date="2020" name="Stud. Mycol.">
        <title>101 Dothideomycetes genomes: a test case for predicting lifestyles and emergence of pathogens.</title>
        <authorList>
            <person name="Haridas S."/>
            <person name="Albert R."/>
            <person name="Binder M."/>
            <person name="Bloem J."/>
            <person name="Labutti K."/>
            <person name="Salamov A."/>
            <person name="Andreopoulos B."/>
            <person name="Baker S."/>
            <person name="Barry K."/>
            <person name="Bills G."/>
            <person name="Bluhm B."/>
            <person name="Cannon C."/>
            <person name="Castanera R."/>
            <person name="Culley D."/>
            <person name="Daum C."/>
            <person name="Ezra D."/>
            <person name="Gonzalez J."/>
            <person name="Henrissat B."/>
            <person name="Kuo A."/>
            <person name="Liang C."/>
            <person name="Lipzen A."/>
            <person name="Lutzoni F."/>
            <person name="Magnuson J."/>
            <person name="Mondo S."/>
            <person name="Nolan M."/>
            <person name="Ohm R."/>
            <person name="Pangilinan J."/>
            <person name="Park H.-J."/>
            <person name="Ramirez L."/>
            <person name="Alfaro M."/>
            <person name="Sun H."/>
            <person name="Tritt A."/>
            <person name="Yoshinaga Y."/>
            <person name="Zwiers L.-H."/>
            <person name="Turgeon B."/>
            <person name="Goodwin S."/>
            <person name="Spatafora J."/>
            <person name="Crous P."/>
            <person name="Grigoriev I."/>
        </authorList>
    </citation>
    <scope>NUCLEOTIDE SEQUENCE</scope>
    <source>
        <strain evidence="1">CBS 260.36</strain>
    </source>
</reference>
<dbReference type="OrthoDB" id="5421239at2759"/>
<dbReference type="InterPro" id="IPR025893">
    <property type="entry name" value="Tocopherol_cyclase"/>
</dbReference>
<accession>A0A9P4J9E9</accession>
<dbReference type="EMBL" id="ML996083">
    <property type="protein sequence ID" value="KAF2154729.1"/>
    <property type="molecule type" value="Genomic_DNA"/>
</dbReference>
<sequence>MNHFAPHPGSQFEGYYSKFDLPSGARLALIISNVPNAKDRAHLVSFTYVPKGSTEYFQREIFIDSMEMVKTSPDGSFELRASPIGSMKVEADSTTTYTIKHEDFTFSGKTTTHQPWSSTTDTPEDLLVHLPLPLHWHVHSLAAACDFAMSIPSFAVPKADHSGTATVHQEKNWAQSFPSAHIWIQARDYTTSSTPFPQRSVCIAGGKILGTEAYLMGYRSTTHPAATKEKPFELDFRPPYAMRLLSLSPTLTTTPEFEKRQFKLSATSWTQRIDVTAKAPEDTFFPLSAPFPNGHLDNLLAESFAAEIKVKVYGWRWGPRWWDMRGWWTGSGKVRKDVGWWEVEEEVVFQNASLEFGGGYYGFAGSETRRAR</sequence>
<evidence type="ECO:0000313" key="2">
    <source>
        <dbReference type="Proteomes" id="UP000799439"/>
    </source>
</evidence>